<evidence type="ECO:0000313" key="3">
    <source>
        <dbReference type="Proteomes" id="UP000265325"/>
    </source>
</evidence>
<dbReference type="AlphaFoldDB" id="A0A2P2GFI8"/>
<dbReference type="Pfam" id="PF19054">
    <property type="entry name" value="DUF5753"/>
    <property type="match status" value="1"/>
</dbReference>
<accession>A0A2P2GFI8</accession>
<reference evidence="2 3" key="1">
    <citation type="submission" date="2015-05" db="EMBL/GenBank/DDBJ databases">
        <title>Draft Genome assembly of Streptomyces showdoensis.</title>
        <authorList>
            <person name="Thapa K.K."/>
            <person name="Metsa-Ketela M."/>
        </authorList>
    </citation>
    <scope>NUCLEOTIDE SEQUENCE [LARGE SCALE GENOMIC DNA]</scope>
    <source>
        <strain evidence="2 3">ATCC 15227</strain>
    </source>
</reference>
<evidence type="ECO:0000259" key="1">
    <source>
        <dbReference type="Pfam" id="PF19054"/>
    </source>
</evidence>
<keyword evidence="2" id="KW-0238">DNA-binding</keyword>
<dbReference type="RefSeq" id="WP_046911849.1">
    <property type="nucleotide sequence ID" value="NZ_BAAAXG010000026.1"/>
</dbReference>
<dbReference type="InterPro" id="IPR010982">
    <property type="entry name" value="Lambda_DNA-bd_dom_sf"/>
</dbReference>
<feature type="domain" description="DUF5753" evidence="1">
    <location>
        <begin position="91"/>
        <end position="272"/>
    </location>
</feature>
<protein>
    <submittedName>
        <fullName evidence="2">DNA-binding protein</fullName>
    </submittedName>
</protein>
<dbReference type="InterPro" id="IPR043917">
    <property type="entry name" value="DUF5753"/>
</dbReference>
<dbReference type="SUPFAM" id="SSF47413">
    <property type="entry name" value="lambda repressor-like DNA-binding domains"/>
    <property type="match status" value="1"/>
</dbReference>
<sequence>MAREENREIVGPMARMAATLAKKMRLRKGLTQEREGALMGYTGAAISAMERFVHPVSDEMLVHLERVLGDGLGIFEELRVPVRLEKLPEQFRNYALIEQKALALWLYANHIVHGLFQTEAYARALIAGGYPKPTPERVEELVLGRMARKALYDRTPTSEIELVLDESVLLRPIGSEEIMHDQLLYLAECARRSNVNLQVLPLDAALGGAYAGARGELNVVEGPDHNHSVYLEIQDESVLVTDRAKVSTYMQRYAKIRAQALDPRTSLGLIEQLAGVQR</sequence>
<dbReference type="EMBL" id="LAQS01000085">
    <property type="protein sequence ID" value="KKZ69619.1"/>
    <property type="molecule type" value="Genomic_DNA"/>
</dbReference>
<dbReference type="OrthoDB" id="3669136at2"/>
<dbReference type="CDD" id="cd00093">
    <property type="entry name" value="HTH_XRE"/>
    <property type="match status" value="1"/>
</dbReference>
<evidence type="ECO:0000313" key="2">
    <source>
        <dbReference type="EMBL" id="KKZ69619.1"/>
    </source>
</evidence>
<organism evidence="2 3">
    <name type="scientific">Streptomyces showdoensis</name>
    <dbReference type="NCBI Taxonomy" id="68268"/>
    <lineage>
        <taxon>Bacteria</taxon>
        <taxon>Bacillati</taxon>
        <taxon>Actinomycetota</taxon>
        <taxon>Actinomycetes</taxon>
        <taxon>Kitasatosporales</taxon>
        <taxon>Streptomycetaceae</taxon>
        <taxon>Streptomyces</taxon>
    </lineage>
</organism>
<gene>
    <name evidence="2" type="ORF">VO63_33285</name>
</gene>
<dbReference type="Proteomes" id="UP000265325">
    <property type="component" value="Unassembled WGS sequence"/>
</dbReference>
<dbReference type="GO" id="GO:0003677">
    <property type="term" value="F:DNA binding"/>
    <property type="evidence" value="ECO:0007669"/>
    <property type="project" value="UniProtKB-KW"/>
</dbReference>
<name>A0A2P2GFI8_STREW</name>
<comment type="caution">
    <text evidence="2">The sequence shown here is derived from an EMBL/GenBank/DDBJ whole genome shotgun (WGS) entry which is preliminary data.</text>
</comment>
<dbReference type="InterPro" id="IPR001387">
    <property type="entry name" value="Cro/C1-type_HTH"/>
</dbReference>
<proteinExistence type="predicted"/>
<keyword evidence="3" id="KW-1185">Reference proteome</keyword>